<dbReference type="EMBL" id="QBIU01000002">
    <property type="protein sequence ID" value="MWV70791.1"/>
    <property type="molecule type" value="Genomic_DNA"/>
</dbReference>
<dbReference type="AlphaFoldDB" id="A0A6B0HS77"/>
<evidence type="ECO:0000256" key="1">
    <source>
        <dbReference type="SAM" id="Phobius"/>
    </source>
</evidence>
<sequence>MFYRIYFTFYRIYLIRFYILQNLFCKILFRFYIRIHFYRIYLTRFYN</sequence>
<reference evidence="2 3" key="1">
    <citation type="submission" date="2019-12" db="EMBL/GenBank/DDBJ databases">
        <title>Multi-Generational Helicobacter saguini Isolates.</title>
        <authorList>
            <person name="Mannion A."/>
            <person name="Shen Z."/>
            <person name="Fox J.G."/>
        </authorList>
    </citation>
    <scope>NUCLEOTIDE SEQUENCE [LARGE SCALE GENOMIC DNA]</scope>
    <source>
        <strain evidence="3">16-048 (F4)</strain>
    </source>
</reference>
<comment type="caution">
    <text evidence="2">The sequence shown here is derived from an EMBL/GenBank/DDBJ whole genome shotgun (WGS) entry which is preliminary data.</text>
</comment>
<dbReference type="Proteomes" id="UP000477070">
    <property type="component" value="Unassembled WGS sequence"/>
</dbReference>
<evidence type="ECO:0000313" key="2">
    <source>
        <dbReference type="EMBL" id="MWV70791.1"/>
    </source>
</evidence>
<protein>
    <submittedName>
        <fullName evidence="2">Uncharacterized protein</fullName>
    </submittedName>
</protein>
<feature type="transmembrane region" description="Helical" evidence="1">
    <location>
        <begin position="12"/>
        <end position="33"/>
    </location>
</feature>
<keyword evidence="1" id="KW-1133">Transmembrane helix</keyword>
<accession>A0A6B0HS77</accession>
<gene>
    <name evidence="2" type="ORF">DCO61_12560</name>
</gene>
<dbReference type="RefSeq" id="WP_160659380.1">
    <property type="nucleotide sequence ID" value="NZ_JRMP02000006.1"/>
</dbReference>
<evidence type="ECO:0000313" key="3">
    <source>
        <dbReference type="Proteomes" id="UP000477070"/>
    </source>
</evidence>
<proteinExistence type="predicted"/>
<keyword evidence="1" id="KW-0812">Transmembrane</keyword>
<keyword evidence="1" id="KW-0472">Membrane</keyword>
<name>A0A6B0HS77_9HELI</name>
<organism evidence="2 3">
    <name type="scientific">Helicobacter saguini</name>
    <dbReference type="NCBI Taxonomy" id="1548018"/>
    <lineage>
        <taxon>Bacteria</taxon>
        <taxon>Pseudomonadati</taxon>
        <taxon>Campylobacterota</taxon>
        <taxon>Epsilonproteobacteria</taxon>
        <taxon>Campylobacterales</taxon>
        <taxon>Helicobacteraceae</taxon>
        <taxon>Helicobacter</taxon>
    </lineage>
</organism>